<dbReference type="PANTHER" id="PTHR43078">
    <property type="entry name" value="UDP-GLUCURONIC ACID DECARBOXYLASE-RELATED"/>
    <property type="match status" value="1"/>
</dbReference>
<keyword evidence="15" id="KW-1185">Reference proteome</keyword>
<accession>A0A562IWS7</accession>
<dbReference type="Pfam" id="PF01370">
    <property type="entry name" value="Epimerase"/>
    <property type="match status" value="1"/>
</dbReference>
<keyword evidence="8" id="KW-0333">Golgi apparatus</keyword>
<dbReference type="InterPro" id="IPR001509">
    <property type="entry name" value="Epimerase_deHydtase"/>
</dbReference>
<dbReference type="GO" id="GO:0042732">
    <property type="term" value="P:D-xylose metabolic process"/>
    <property type="evidence" value="ECO:0007669"/>
    <property type="project" value="InterPro"/>
</dbReference>
<evidence type="ECO:0000256" key="11">
    <source>
        <dbReference type="ARBA" id="ARBA00023239"/>
    </source>
</evidence>
<keyword evidence="6" id="KW-1133">Transmembrane helix</keyword>
<dbReference type="EMBL" id="VLKF01000001">
    <property type="protein sequence ID" value="TWH75417.1"/>
    <property type="molecule type" value="Genomic_DNA"/>
</dbReference>
<evidence type="ECO:0000256" key="8">
    <source>
        <dbReference type="ARBA" id="ARBA00023034"/>
    </source>
</evidence>
<evidence type="ECO:0000313" key="15">
    <source>
        <dbReference type="Proteomes" id="UP000321490"/>
    </source>
</evidence>
<dbReference type="OrthoDB" id="9801785at2"/>
<dbReference type="PANTHER" id="PTHR43078:SF6">
    <property type="entry name" value="UDP-GLUCURONIC ACID DECARBOXYLASE 1"/>
    <property type="match status" value="1"/>
</dbReference>
<evidence type="ECO:0000256" key="2">
    <source>
        <dbReference type="ARBA" id="ARBA00004323"/>
    </source>
</evidence>
<protein>
    <submittedName>
        <fullName evidence="14">dTDP-glucose 4,6-dehydratase</fullName>
    </submittedName>
</protein>
<evidence type="ECO:0000313" key="14">
    <source>
        <dbReference type="EMBL" id="TWH75417.1"/>
    </source>
</evidence>
<dbReference type="GO" id="GO:0048040">
    <property type="term" value="F:UDP-glucuronate decarboxylase activity"/>
    <property type="evidence" value="ECO:0007669"/>
    <property type="project" value="TreeGrafter"/>
</dbReference>
<proteinExistence type="predicted"/>
<evidence type="ECO:0000256" key="5">
    <source>
        <dbReference type="ARBA" id="ARBA00022968"/>
    </source>
</evidence>
<dbReference type="InterPro" id="IPR036291">
    <property type="entry name" value="NAD(P)-bd_dom_sf"/>
</dbReference>
<dbReference type="Gene3D" id="3.40.50.720">
    <property type="entry name" value="NAD(P)-binding Rossmann-like Domain"/>
    <property type="match status" value="1"/>
</dbReference>
<reference evidence="14 15" key="1">
    <citation type="submission" date="2019-07" db="EMBL/GenBank/DDBJ databases">
        <title>R&amp;d 2014.</title>
        <authorList>
            <person name="Klenk H.-P."/>
        </authorList>
    </citation>
    <scope>NUCLEOTIDE SEQUENCE [LARGE SCALE GENOMIC DNA]</scope>
    <source>
        <strain evidence="14 15">DSM 45764</strain>
    </source>
</reference>
<keyword evidence="5" id="KW-0735">Signal-anchor</keyword>
<evidence type="ECO:0000256" key="12">
    <source>
        <dbReference type="ARBA" id="ARBA00037859"/>
    </source>
</evidence>
<dbReference type="GO" id="GO:0033320">
    <property type="term" value="P:UDP-D-xylose biosynthetic process"/>
    <property type="evidence" value="ECO:0007669"/>
    <property type="project" value="UniProtKB-UniPathway"/>
</dbReference>
<keyword evidence="9" id="KW-0472">Membrane</keyword>
<dbReference type="GO" id="GO:0070403">
    <property type="term" value="F:NAD+ binding"/>
    <property type="evidence" value="ECO:0007669"/>
    <property type="project" value="InterPro"/>
</dbReference>
<dbReference type="SUPFAM" id="SSF51735">
    <property type="entry name" value="NAD(P)-binding Rossmann-fold domains"/>
    <property type="match status" value="1"/>
</dbReference>
<keyword evidence="7" id="KW-0520">NAD</keyword>
<dbReference type="GO" id="GO:0005737">
    <property type="term" value="C:cytoplasm"/>
    <property type="evidence" value="ECO:0007669"/>
    <property type="project" value="TreeGrafter"/>
</dbReference>
<comment type="caution">
    <text evidence="14">The sequence shown here is derived from an EMBL/GenBank/DDBJ whole genome shotgun (WGS) entry which is preliminary data.</text>
</comment>
<evidence type="ECO:0000256" key="1">
    <source>
        <dbReference type="ARBA" id="ARBA00001911"/>
    </source>
</evidence>
<dbReference type="InterPro" id="IPR044516">
    <property type="entry name" value="UXS-like"/>
</dbReference>
<sequence length="326" mass="35773">MAVRSTREIRRAVVTGGAGFLGSHLCEHLLDRGVEVVCLDNFLTGSPENVLHLMERPGFRLVRCDVTDYVHVPGPVDLVLHFASPASPVDYLKMPIETLKVGSLGTLHTLGLAKEKGARYVLASTSEVYGDPLEHPQREEYWGNVNPVGPRGVYDEAKRFSEALTTAYRTSQDTDTAIVRIFNTYGPRMRPDDGRAIPAFVGQALAGRPLTVAGDGSQTRSICYVDDTVRGILALAFSTETGPVNIGNPDELSMLDLARWIVRLTGSASEIGFIDLPVDDPKVRRPDTTRAQQLLDWQPQVPSEEGLRRTVDWFAAQRELLAAHVG</sequence>
<dbReference type="Proteomes" id="UP000321490">
    <property type="component" value="Unassembled WGS sequence"/>
</dbReference>
<name>A0A562IWS7_9ACTN</name>
<evidence type="ECO:0000256" key="9">
    <source>
        <dbReference type="ARBA" id="ARBA00023136"/>
    </source>
</evidence>
<dbReference type="AlphaFoldDB" id="A0A562IWS7"/>
<comment type="subcellular location">
    <subcellularLocation>
        <location evidence="2">Golgi apparatus membrane</location>
        <topology evidence="2">Single-pass type II membrane protein</topology>
    </subcellularLocation>
    <subcellularLocation>
        <location evidence="12">Golgi apparatus</location>
        <location evidence="12">Golgi stack membrane</location>
    </subcellularLocation>
</comment>
<evidence type="ECO:0000256" key="3">
    <source>
        <dbReference type="ARBA" id="ARBA00022692"/>
    </source>
</evidence>
<evidence type="ECO:0000256" key="10">
    <source>
        <dbReference type="ARBA" id="ARBA00023180"/>
    </source>
</evidence>
<evidence type="ECO:0000256" key="7">
    <source>
        <dbReference type="ARBA" id="ARBA00023027"/>
    </source>
</evidence>
<keyword evidence="10" id="KW-0325">Glycoprotein</keyword>
<evidence type="ECO:0000259" key="13">
    <source>
        <dbReference type="Pfam" id="PF01370"/>
    </source>
</evidence>
<keyword evidence="11" id="KW-0456">Lyase</keyword>
<feature type="domain" description="NAD-dependent epimerase/dehydratase" evidence="13">
    <location>
        <begin position="13"/>
        <end position="247"/>
    </location>
</feature>
<keyword evidence="3" id="KW-0812">Transmembrane</keyword>
<evidence type="ECO:0000256" key="4">
    <source>
        <dbReference type="ARBA" id="ARBA00022793"/>
    </source>
</evidence>
<gene>
    <name evidence="14" type="ORF">JD78_03975</name>
</gene>
<dbReference type="CDD" id="cd05230">
    <property type="entry name" value="UGD_SDR_e"/>
    <property type="match status" value="1"/>
</dbReference>
<comment type="cofactor">
    <cofactor evidence="1">
        <name>NAD(+)</name>
        <dbReference type="ChEBI" id="CHEBI:57540"/>
    </cofactor>
</comment>
<organism evidence="14 15">
    <name type="scientific">Modestobacter roseus</name>
    <dbReference type="NCBI Taxonomy" id="1181884"/>
    <lineage>
        <taxon>Bacteria</taxon>
        <taxon>Bacillati</taxon>
        <taxon>Actinomycetota</taxon>
        <taxon>Actinomycetes</taxon>
        <taxon>Geodermatophilales</taxon>
        <taxon>Geodermatophilaceae</taxon>
        <taxon>Modestobacter</taxon>
    </lineage>
</organism>
<dbReference type="UniPathway" id="UPA00796">
    <property type="reaction ID" value="UER00771"/>
</dbReference>
<keyword evidence="4" id="KW-0210">Decarboxylase</keyword>
<dbReference type="FunFam" id="3.40.50.720:FF:000065">
    <property type="entry name" value="UDP-glucuronic acid decarboxylase 1"/>
    <property type="match status" value="1"/>
</dbReference>
<evidence type="ECO:0000256" key="6">
    <source>
        <dbReference type="ARBA" id="ARBA00022989"/>
    </source>
</evidence>